<proteinExistence type="predicted"/>
<dbReference type="AlphaFoldDB" id="A0A4Y1ZF23"/>
<dbReference type="Proteomes" id="UP000319716">
    <property type="component" value="Unassembled WGS sequence"/>
</dbReference>
<evidence type="ECO:0000313" key="1">
    <source>
        <dbReference type="EMBL" id="GAY77727.1"/>
    </source>
</evidence>
<gene>
    <name evidence="1" type="ORF">NBRC111894_3281</name>
</gene>
<name>A0A4Y1ZF23_9BACL</name>
<accession>A0A4Y1ZF23</accession>
<reference evidence="1 2" key="1">
    <citation type="submission" date="2017-11" db="EMBL/GenBank/DDBJ databases">
        <title>Draft Genome Sequence of Sporolactobacillus inulinus NBRC 111894 Isolated from Koso, a Japanese Sugar-Vegetable Fermented Beverage.</title>
        <authorList>
            <person name="Chiou T.Y."/>
            <person name="Oshima K."/>
            <person name="Suda W."/>
            <person name="Hattori M."/>
            <person name="Takahashi T."/>
        </authorList>
    </citation>
    <scope>NUCLEOTIDE SEQUENCE [LARGE SCALE GENOMIC DNA]</scope>
    <source>
        <strain evidence="1 2">NBRC111894</strain>
    </source>
</reference>
<organism evidence="1 2">
    <name type="scientific">Sporolactobacillus inulinus</name>
    <dbReference type="NCBI Taxonomy" id="2078"/>
    <lineage>
        <taxon>Bacteria</taxon>
        <taxon>Bacillati</taxon>
        <taxon>Bacillota</taxon>
        <taxon>Bacilli</taxon>
        <taxon>Bacillales</taxon>
        <taxon>Sporolactobacillaceae</taxon>
        <taxon>Sporolactobacillus</taxon>
    </lineage>
</organism>
<evidence type="ECO:0000313" key="2">
    <source>
        <dbReference type="Proteomes" id="UP000319716"/>
    </source>
</evidence>
<sequence>MNTWQILCAFFSCEKTKTIFSLNTFQEDGLASLLPMKKLVSDQQSHCFAG</sequence>
<protein>
    <submittedName>
        <fullName evidence="1">Uncharacterized protein</fullName>
    </submittedName>
</protein>
<comment type="caution">
    <text evidence="1">The sequence shown here is derived from an EMBL/GenBank/DDBJ whole genome shotgun (WGS) entry which is preliminary data.</text>
</comment>
<dbReference type="EMBL" id="BEXB01000031">
    <property type="protein sequence ID" value="GAY77727.1"/>
    <property type="molecule type" value="Genomic_DNA"/>
</dbReference>